<protein>
    <submittedName>
        <fullName evidence="2">Uncharacterized protein</fullName>
    </submittedName>
</protein>
<reference evidence="2" key="1">
    <citation type="submission" date="2020-11" db="EMBL/GenBank/DDBJ databases">
        <authorList>
            <person name="Tran Van P."/>
        </authorList>
    </citation>
    <scope>NUCLEOTIDE SEQUENCE</scope>
</reference>
<feature type="region of interest" description="Disordered" evidence="1">
    <location>
        <begin position="301"/>
        <end position="331"/>
    </location>
</feature>
<feature type="non-terminal residue" evidence="2">
    <location>
        <position position="1"/>
    </location>
</feature>
<evidence type="ECO:0000313" key="3">
    <source>
        <dbReference type="Proteomes" id="UP000678499"/>
    </source>
</evidence>
<evidence type="ECO:0000256" key="1">
    <source>
        <dbReference type="SAM" id="MobiDB-lite"/>
    </source>
</evidence>
<dbReference type="EMBL" id="CAJPEX010004839">
    <property type="protein sequence ID" value="CAG0923261.1"/>
    <property type="molecule type" value="Genomic_DNA"/>
</dbReference>
<evidence type="ECO:0000313" key="2">
    <source>
        <dbReference type="EMBL" id="CAD7283109.1"/>
    </source>
</evidence>
<proteinExistence type="predicted"/>
<dbReference type="EMBL" id="OA886876">
    <property type="protein sequence ID" value="CAD7283109.1"/>
    <property type="molecule type" value="Genomic_DNA"/>
</dbReference>
<dbReference type="AlphaFoldDB" id="A0A7R9BYQ1"/>
<accession>A0A7R9BYQ1</accession>
<organism evidence="2">
    <name type="scientific">Notodromas monacha</name>
    <dbReference type="NCBI Taxonomy" id="399045"/>
    <lineage>
        <taxon>Eukaryota</taxon>
        <taxon>Metazoa</taxon>
        <taxon>Ecdysozoa</taxon>
        <taxon>Arthropoda</taxon>
        <taxon>Crustacea</taxon>
        <taxon>Oligostraca</taxon>
        <taxon>Ostracoda</taxon>
        <taxon>Podocopa</taxon>
        <taxon>Podocopida</taxon>
        <taxon>Cypridocopina</taxon>
        <taxon>Cypridoidea</taxon>
        <taxon>Cyprididae</taxon>
        <taxon>Notodromas</taxon>
    </lineage>
</organism>
<sequence length="372" mass="40572">ERKRVLRMSLDEYSLAKFYSLFGISKVKSPAVMAFRSSYRNAGIGERFGPDRSLGGSAPDREKISLQSLEIIADSLLEIMEASFAVLRGECTMGPRHTADSTWGHCCMKDIPESNWLQQWTALARSFALRYNPALQPRALIVFGCISKSASDTDVKQLLRILLKALESFSDITLIEAIVMCLTRLQPLLRRDSPIHRALFWVALSVLQLDEVSLYSAGLALLEMNLHTLDTLGAFYRVRAAGMNGDDGAGGGVFERHSASHTCSVDTVKQRTKVDNFKSSRSASIPGSGVARRHNHRFAASWSHQQHATAKKDAGPCPSDKSGGGGGSGGMPRASSVCRLDVVQSQCANGCYHPLVIIPDILAFCPVLLSDK</sequence>
<dbReference type="OrthoDB" id="28245at2759"/>
<dbReference type="Proteomes" id="UP000678499">
    <property type="component" value="Unassembled WGS sequence"/>
</dbReference>
<name>A0A7R9BYQ1_9CRUS</name>
<gene>
    <name evidence="2" type="ORF">NMOB1V02_LOCUS10727</name>
</gene>
<keyword evidence="3" id="KW-1185">Reference proteome</keyword>